<dbReference type="Proteomes" id="UP000515307">
    <property type="component" value="Chromosome"/>
</dbReference>
<dbReference type="InterPro" id="IPR003593">
    <property type="entry name" value="AAA+_ATPase"/>
</dbReference>
<dbReference type="InterPro" id="IPR041664">
    <property type="entry name" value="AAA_16"/>
</dbReference>
<keyword evidence="4 6" id="KW-0238">DNA-binding</keyword>
<dbReference type="RefSeq" id="WP_185300979.1">
    <property type="nucleotide sequence ID" value="NZ_CP045702.1"/>
</dbReference>
<dbReference type="SUPFAM" id="SSF48452">
    <property type="entry name" value="TPR-like"/>
    <property type="match status" value="1"/>
</dbReference>
<evidence type="ECO:0000259" key="8">
    <source>
        <dbReference type="PROSITE" id="PS51755"/>
    </source>
</evidence>
<feature type="region of interest" description="Disordered" evidence="7">
    <location>
        <begin position="440"/>
        <end position="460"/>
    </location>
</feature>
<feature type="compositionally biased region" description="Low complexity" evidence="7">
    <location>
        <begin position="331"/>
        <end position="341"/>
    </location>
</feature>
<dbReference type="InterPro" id="IPR027417">
    <property type="entry name" value="P-loop_NTPase"/>
</dbReference>
<keyword evidence="5" id="KW-0804">Transcription</keyword>
<dbReference type="SMART" id="SM00382">
    <property type="entry name" value="AAA"/>
    <property type="match status" value="1"/>
</dbReference>
<evidence type="ECO:0000256" key="7">
    <source>
        <dbReference type="SAM" id="MobiDB-lite"/>
    </source>
</evidence>
<dbReference type="Gene3D" id="1.25.40.10">
    <property type="entry name" value="Tetratricopeptide repeat domain"/>
    <property type="match status" value="1"/>
</dbReference>
<evidence type="ECO:0000313" key="9">
    <source>
        <dbReference type="EMBL" id="QNE77507.1"/>
    </source>
</evidence>
<feature type="domain" description="OmpR/PhoB-type" evidence="8">
    <location>
        <begin position="19"/>
        <end position="122"/>
    </location>
</feature>
<feature type="DNA-binding region" description="OmpR/PhoB-type" evidence="6">
    <location>
        <begin position="19"/>
        <end position="122"/>
    </location>
</feature>
<dbReference type="InterPro" id="IPR001867">
    <property type="entry name" value="OmpR/PhoB-type_DNA-bd"/>
</dbReference>
<evidence type="ECO:0000256" key="2">
    <source>
        <dbReference type="ARBA" id="ARBA00023012"/>
    </source>
</evidence>
<dbReference type="CDD" id="cd00009">
    <property type="entry name" value="AAA"/>
    <property type="match status" value="1"/>
</dbReference>
<comment type="similarity">
    <text evidence="1">Belongs to the AfsR/DnrI/RedD regulatory family.</text>
</comment>
<dbReference type="SMART" id="SM00862">
    <property type="entry name" value="Trans_reg_C"/>
    <property type="match status" value="1"/>
</dbReference>
<evidence type="ECO:0000256" key="1">
    <source>
        <dbReference type="ARBA" id="ARBA00005820"/>
    </source>
</evidence>
<dbReference type="EMBL" id="CP045702">
    <property type="protein sequence ID" value="QNE77507.1"/>
    <property type="molecule type" value="Genomic_DNA"/>
</dbReference>
<evidence type="ECO:0000256" key="5">
    <source>
        <dbReference type="ARBA" id="ARBA00023163"/>
    </source>
</evidence>
<organism evidence="9 10">
    <name type="scientific">Streptomyces finlayi</name>
    <dbReference type="NCBI Taxonomy" id="67296"/>
    <lineage>
        <taxon>Bacteria</taxon>
        <taxon>Bacillati</taxon>
        <taxon>Actinomycetota</taxon>
        <taxon>Actinomycetes</taxon>
        <taxon>Kitasatosporales</taxon>
        <taxon>Streptomycetaceae</taxon>
        <taxon>Streptomyces</taxon>
    </lineage>
</organism>
<dbReference type="KEGG" id="sfiy:F0344_25480"/>
<dbReference type="SMART" id="SM01043">
    <property type="entry name" value="BTAD"/>
    <property type="match status" value="1"/>
</dbReference>
<dbReference type="AlphaFoldDB" id="A0A7G7BQ92"/>
<dbReference type="GO" id="GO:0000160">
    <property type="term" value="P:phosphorelay signal transduction system"/>
    <property type="evidence" value="ECO:0007669"/>
    <property type="project" value="UniProtKB-KW"/>
</dbReference>
<dbReference type="GO" id="GO:0006355">
    <property type="term" value="P:regulation of DNA-templated transcription"/>
    <property type="evidence" value="ECO:0007669"/>
    <property type="project" value="InterPro"/>
</dbReference>
<dbReference type="CDD" id="cd15831">
    <property type="entry name" value="BTAD"/>
    <property type="match status" value="1"/>
</dbReference>
<sequence>MTEGLVQSVDGAHRFAYSPESAAAPPVISAFGRMTVRTSEGPVELGPPRRRAVLALLLVNAGRVVSLSSLVNDIWGARPPAQAVTTLQSYISRLRRLVADRPLSGGVQLQLRHRSPGYVLTVPPEHVDVLRFEQAVRRGMATRARGDALHAYDLLSEALHGWGAPPFEDLTDYEFASQEASRLGDLRLTALEECAECAFALDRSRELLPVLEREVYLHPLRERLVHQLMRAQYQCGRQADALFTFERTRQYLAKELGADVIPELRQVHESILRHDPALRRTHPVPPPLTALHPAPPAPRRHPPGFPPAGRFVVEGPGRAAEPAPVPPLPPAGAAAAAAGEPRTPSARRGELGKLSAALDAVHRGSGRGVLLVGEAGVGKTWLLQRFGEQCRASDIDVFTVYCPPDDDMPAYWPWLQVLRQAAARRPEAIQALPPTVRRHLDPLLPEPDGGPAGEPSSLPPGAGTFAFQEAMSRILLALADRPLVIVLENFQRADFPSLALTRFLVEQTAESSLLLVVTSRAFRISDDPGWRATRARLLQMPHAEEIRLEGLPPEESRGIITAALGARADPALCTALQNRSGGNPFLLLGLLDAVGDGTTARQVNELLPPRLAEVIMERLSGIPAGVLTVLNACAVLGPESTTDTLRELAVAAGASAQDVGRALRAGLLGARADGSSHIDFLQPLVRDTVRQEMPGGTCPEPEPEPRRRATGPYRLQPRGVPASRKPLDWMFTRPSGRLQHAAARVLRWYLTALFDRAPLSKAEVAREAGLPGEAITLSLGGELVASWPATHLLVTILGGYPQALRPVWDAASGDEPPDARSEPEARRRLRAVLHVLHLAAGAPAEGELGAEALLASGATPASVPDWRTTKRITILLGADPSVIRPFWDAWSHARHDGTGPVEGAA</sequence>
<dbReference type="Gene3D" id="3.40.50.300">
    <property type="entry name" value="P-loop containing nucleotide triphosphate hydrolases"/>
    <property type="match status" value="1"/>
</dbReference>
<dbReference type="Pfam" id="PF13191">
    <property type="entry name" value="AAA_16"/>
    <property type="match status" value="1"/>
</dbReference>
<evidence type="ECO:0000256" key="6">
    <source>
        <dbReference type="PROSITE-ProRule" id="PRU01091"/>
    </source>
</evidence>
<keyword evidence="2" id="KW-0902">Two-component regulatory system</keyword>
<dbReference type="InterPro" id="IPR005158">
    <property type="entry name" value="BTAD"/>
</dbReference>
<dbReference type="PROSITE" id="PS51755">
    <property type="entry name" value="OMPR_PHOB"/>
    <property type="match status" value="1"/>
</dbReference>
<dbReference type="Gene3D" id="1.10.10.10">
    <property type="entry name" value="Winged helix-like DNA-binding domain superfamily/Winged helix DNA-binding domain"/>
    <property type="match status" value="1"/>
</dbReference>
<feature type="compositionally biased region" description="Low complexity" evidence="7">
    <location>
        <begin position="442"/>
        <end position="455"/>
    </location>
</feature>
<dbReference type="SUPFAM" id="SSF52540">
    <property type="entry name" value="P-loop containing nucleoside triphosphate hydrolases"/>
    <property type="match status" value="1"/>
</dbReference>
<evidence type="ECO:0000313" key="10">
    <source>
        <dbReference type="Proteomes" id="UP000515307"/>
    </source>
</evidence>
<gene>
    <name evidence="9" type="ORF">F0344_25480</name>
</gene>
<dbReference type="InterPro" id="IPR016032">
    <property type="entry name" value="Sig_transdc_resp-reg_C-effctor"/>
</dbReference>
<dbReference type="InterPro" id="IPR011990">
    <property type="entry name" value="TPR-like_helical_dom_sf"/>
</dbReference>
<feature type="region of interest" description="Disordered" evidence="7">
    <location>
        <begin position="692"/>
        <end position="718"/>
    </location>
</feature>
<dbReference type="PANTHER" id="PTHR35807:SF1">
    <property type="entry name" value="TRANSCRIPTIONAL REGULATOR REDD"/>
    <property type="match status" value="1"/>
</dbReference>
<dbReference type="GO" id="GO:0003677">
    <property type="term" value="F:DNA binding"/>
    <property type="evidence" value="ECO:0007669"/>
    <property type="project" value="UniProtKB-UniRule"/>
</dbReference>
<dbReference type="PANTHER" id="PTHR35807">
    <property type="entry name" value="TRANSCRIPTIONAL REGULATOR REDD-RELATED"/>
    <property type="match status" value="1"/>
</dbReference>
<dbReference type="SUPFAM" id="SSF46894">
    <property type="entry name" value="C-terminal effector domain of the bipartite response regulators"/>
    <property type="match status" value="1"/>
</dbReference>
<accession>A0A7G7BQ92</accession>
<dbReference type="Pfam" id="PF03704">
    <property type="entry name" value="BTAD"/>
    <property type="match status" value="1"/>
</dbReference>
<dbReference type="Pfam" id="PF00486">
    <property type="entry name" value="Trans_reg_C"/>
    <property type="match status" value="1"/>
</dbReference>
<feature type="region of interest" description="Disordered" evidence="7">
    <location>
        <begin position="274"/>
        <end position="348"/>
    </location>
</feature>
<proteinExistence type="inferred from homology"/>
<keyword evidence="3" id="KW-0805">Transcription regulation</keyword>
<name>A0A7G7BQ92_9ACTN</name>
<dbReference type="InterPro" id="IPR036388">
    <property type="entry name" value="WH-like_DNA-bd_sf"/>
</dbReference>
<dbReference type="InterPro" id="IPR051677">
    <property type="entry name" value="AfsR-DnrI-RedD_regulator"/>
</dbReference>
<evidence type="ECO:0000256" key="3">
    <source>
        <dbReference type="ARBA" id="ARBA00023015"/>
    </source>
</evidence>
<reference evidence="10" key="1">
    <citation type="submission" date="2019-10" db="EMBL/GenBank/DDBJ databases">
        <title>Antimicrobial potential of Antarctic Bacteria.</title>
        <authorList>
            <person name="Benaud N."/>
            <person name="Edwards R.J."/>
            <person name="Ferrari B.C."/>
        </authorList>
    </citation>
    <scope>NUCLEOTIDE SEQUENCE [LARGE SCALE GENOMIC DNA]</scope>
    <source>
        <strain evidence="10">NBSH44</strain>
    </source>
</reference>
<protein>
    <submittedName>
        <fullName evidence="9">AAA family ATPase</fullName>
    </submittedName>
</protein>
<evidence type="ECO:0000256" key="4">
    <source>
        <dbReference type="ARBA" id="ARBA00023125"/>
    </source>
</evidence>
<keyword evidence="10" id="KW-1185">Reference proteome</keyword>
<feature type="compositionally biased region" description="Pro residues" evidence="7">
    <location>
        <begin position="283"/>
        <end position="297"/>
    </location>
</feature>